<dbReference type="PROSITE" id="PS50943">
    <property type="entry name" value="HTH_CROC1"/>
    <property type="match status" value="1"/>
</dbReference>
<evidence type="ECO:0000313" key="3">
    <source>
        <dbReference type="Proteomes" id="UP000199064"/>
    </source>
</evidence>
<accession>A0A1H4JAX5</accession>
<dbReference type="Gene3D" id="1.10.260.40">
    <property type="entry name" value="lambda repressor-like DNA-binding domains"/>
    <property type="match status" value="1"/>
</dbReference>
<dbReference type="SMART" id="SM00530">
    <property type="entry name" value="HTH_XRE"/>
    <property type="match status" value="1"/>
</dbReference>
<feature type="domain" description="HTH cro/C1-type" evidence="1">
    <location>
        <begin position="11"/>
        <end position="66"/>
    </location>
</feature>
<evidence type="ECO:0000313" key="2">
    <source>
        <dbReference type="EMBL" id="SEB43460.1"/>
    </source>
</evidence>
<dbReference type="GO" id="GO:0003677">
    <property type="term" value="F:DNA binding"/>
    <property type="evidence" value="ECO:0007669"/>
    <property type="project" value="UniProtKB-KW"/>
</dbReference>
<dbReference type="RefSeq" id="WP_143038420.1">
    <property type="nucleotide sequence ID" value="NZ_FNSL01000001.1"/>
</dbReference>
<organism evidence="2 3">
    <name type="scientific">Nitratireductor aquibiodomus</name>
    <dbReference type="NCBI Taxonomy" id="204799"/>
    <lineage>
        <taxon>Bacteria</taxon>
        <taxon>Pseudomonadati</taxon>
        <taxon>Pseudomonadota</taxon>
        <taxon>Alphaproteobacteria</taxon>
        <taxon>Hyphomicrobiales</taxon>
        <taxon>Phyllobacteriaceae</taxon>
        <taxon>Nitratireductor</taxon>
    </lineage>
</organism>
<dbReference type="CDD" id="cd00093">
    <property type="entry name" value="HTH_XRE"/>
    <property type="match status" value="1"/>
</dbReference>
<dbReference type="Pfam" id="PF13443">
    <property type="entry name" value="HTH_26"/>
    <property type="match status" value="1"/>
</dbReference>
<reference evidence="3" key="1">
    <citation type="submission" date="2016-10" db="EMBL/GenBank/DDBJ databases">
        <authorList>
            <person name="Varghese N."/>
            <person name="Submissions S."/>
        </authorList>
    </citation>
    <scope>NUCLEOTIDE SEQUENCE [LARGE SCALE GENOMIC DNA]</scope>
    <source>
        <strain evidence="3">ES.061</strain>
    </source>
</reference>
<dbReference type="InterPro" id="IPR001387">
    <property type="entry name" value="Cro/C1-type_HTH"/>
</dbReference>
<evidence type="ECO:0000259" key="1">
    <source>
        <dbReference type="PROSITE" id="PS50943"/>
    </source>
</evidence>
<dbReference type="AlphaFoldDB" id="A0A1H4JAX5"/>
<sequence length="90" mass="10150">MKVTREWPALVRSLMNEHGLSERKLAPMANVHRTTLRNFLSGNAPQMPVDHLERILSVFGYELETAIVFPEEKEGSGCHMRHHASVSVAV</sequence>
<dbReference type="SUPFAM" id="SSF47413">
    <property type="entry name" value="lambda repressor-like DNA-binding domains"/>
    <property type="match status" value="1"/>
</dbReference>
<dbReference type="Proteomes" id="UP000199064">
    <property type="component" value="Unassembled WGS sequence"/>
</dbReference>
<keyword evidence="3" id="KW-1185">Reference proteome</keyword>
<proteinExistence type="predicted"/>
<gene>
    <name evidence="2" type="ORF">SAMN05216452_1196</name>
</gene>
<name>A0A1H4JAX5_9HYPH</name>
<keyword evidence="2" id="KW-0238">DNA-binding</keyword>
<dbReference type="EMBL" id="FNSL01000001">
    <property type="protein sequence ID" value="SEB43460.1"/>
    <property type="molecule type" value="Genomic_DNA"/>
</dbReference>
<protein>
    <submittedName>
        <fullName evidence="2">Cro/C1-type HTH DNA-binding domain-containing protein</fullName>
    </submittedName>
</protein>
<dbReference type="InterPro" id="IPR010982">
    <property type="entry name" value="Lambda_DNA-bd_dom_sf"/>
</dbReference>